<keyword evidence="3" id="KW-1185">Reference proteome</keyword>
<proteinExistence type="predicted"/>
<sequence length="113" mass="12734">MELFELLNANDELTAKLKVPKSTFLDDFNNIFNTGDFTDVTVTCKGQRFNAHKTVLAARSPVFAAMFRSKMKEAESCLIDITDMEADILMEMLKEPKHFRQRGCCLTACTDGS</sequence>
<dbReference type="Pfam" id="PF00651">
    <property type="entry name" value="BTB"/>
    <property type="match status" value="1"/>
</dbReference>
<evidence type="ECO:0000313" key="2">
    <source>
        <dbReference type="EMBL" id="KAJ6649003.1"/>
    </source>
</evidence>
<dbReference type="OrthoDB" id="6359816at2759"/>
<dbReference type="PROSITE" id="PS50097">
    <property type="entry name" value="BTB"/>
    <property type="match status" value="1"/>
</dbReference>
<dbReference type="Proteomes" id="UP001151699">
    <property type="component" value="Chromosome A"/>
</dbReference>
<dbReference type="InterPro" id="IPR011333">
    <property type="entry name" value="SKP1/BTB/POZ_sf"/>
</dbReference>
<feature type="domain" description="BTB" evidence="1">
    <location>
        <begin position="38"/>
        <end position="94"/>
    </location>
</feature>
<dbReference type="InterPro" id="IPR000210">
    <property type="entry name" value="BTB/POZ_dom"/>
</dbReference>
<accession>A0A9Q0NF12</accession>
<evidence type="ECO:0000313" key="3">
    <source>
        <dbReference type="Proteomes" id="UP001151699"/>
    </source>
</evidence>
<protein>
    <submittedName>
        <fullName evidence="2">Speckle-type POZ protein-like B</fullName>
    </submittedName>
</protein>
<dbReference type="AlphaFoldDB" id="A0A9Q0NF12"/>
<dbReference type="SUPFAM" id="SSF54695">
    <property type="entry name" value="POZ domain"/>
    <property type="match status" value="1"/>
</dbReference>
<dbReference type="Gene3D" id="3.30.710.10">
    <property type="entry name" value="Potassium Channel Kv1.1, Chain A"/>
    <property type="match status" value="1"/>
</dbReference>
<reference evidence="2" key="1">
    <citation type="submission" date="2022-07" db="EMBL/GenBank/DDBJ databases">
        <authorList>
            <person name="Trinca V."/>
            <person name="Uliana J.V.C."/>
            <person name="Torres T.T."/>
            <person name="Ward R.J."/>
            <person name="Monesi N."/>
        </authorList>
    </citation>
    <scope>NUCLEOTIDE SEQUENCE</scope>
    <source>
        <strain evidence="2">HSMRA1968</strain>
        <tissue evidence="2">Whole embryos</tissue>
    </source>
</reference>
<dbReference type="PANTHER" id="PTHR24413">
    <property type="entry name" value="SPECKLE-TYPE POZ PROTEIN"/>
    <property type="match status" value="1"/>
</dbReference>
<name>A0A9Q0NF12_9DIPT</name>
<comment type="caution">
    <text evidence="2">The sequence shown here is derived from an EMBL/GenBank/DDBJ whole genome shotgun (WGS) entry which is preliminary data.</text>
</comment>
<gene>
    <name evidence="2" type="primary">spoplb_1</name>
    <name evidence="2" type="ORF">Bhyg_04235</name>
</gene>
<dbReference type="EMBL" id="WJQU01000001">
    <property type="protein sequence ID" value="KAJ6649003.1"/>
    <property type="molecule type" value="Genomic_DNA"/>
</dbReference>
<evidence type="ECO:0000259" key="1">
    <source>
        <dbReference type="PROSITE" id="PS50097"/>
    </source>
</evidence>
<organism evidence="2 3">
    <name type="scientific">Pseudolycoriella hygida</name>
    <dbReference type="NCBI Taxonomy" id="35572"/>
    <lineage>
        <taxon>Eukaryota</taxon>
        <taxon>Metazoa</taxon>
        <taxon>Ecdysozoa</taxon>
        <taxon>Arthropoda</taxon>
        <taxon>Hexapoda</taxon>
        <taxon>Insecta</taxon>
        <taxon>Pterygota</taxon>
        <taxon>Neoptera</taxon>
        <taxon>Endopterygota</taxon>
        <taxon>Diptera</taxon>
        <taxon>Nematocera</taxon>
        <taxon>Sciaroidea</taxon>
        <taxon>Sciaridae</taxon>
        <taxon>Pseudolycoriella</taxon>
    </lineage>
</organism>